<evidence type="ECO:0000256" key="5">
    <source>
        <dbReference type="ARBA" id="ARBA00022737"/>
    </source>
</evidence>
<keyword evidence="4" id="KW-0963">Cytoplasm</keyword>
<dbReference type="GO" id="GO:0005737">
    <property type="term" value="C:cytoplasm"/>
    <property type="evidence" value="ECO:0007669"/>
    <property type="project" value="UniProtKB-SubCell"/>
</dbReference>
<dbReference type="InterPro" id="IPR011989">
    <property type="entry name" value="ARM-like"/>
</dbReference>
<keyword evidence="10" id="KW-1185">Reference proteome</keyword>
<reference evidence="9 10" key="1">
    <citation type="journal article" date="2012" name="Eukaryot. Cell">
        <title>Genome sequence of the Trichosporon asahii environmental strain CBS 8904.</title>
        <authorList>
            <person name="Yang R.Y."/>
            <person name="Li H.T."/>
            <person name="Zhu H."/>
            <person name="Zhou G.P."/>
            <person name="Wang M."/>
            <person name="Wang L."/>
        </authorList>
    </citation>
    <scope>NUCLEOTIDE SEQUENCE [LARGE SCALE GENOMIC DNA]</scope>
    <source>
        <strain evidence="9 10">CBS 8904</strain>
    </source>
</reference>
<comment type="subcellular location">
    <subcellularLocation>
        <location evidence="2">Cytoplasm</location>
    </subcellularLocation>
    <subcellularLocation>
        <location evidence="1">Nucleus</location>
    </subcellularLocation>
</comment>
<dbReference type="HOGENOM" id="CLU_003794_0_2_1"/>
<dbReference type="eggNOG" id="KOG2171">
    <property type="taxonomic scope" value="Eukaryota"/>
</dbReference>
<dbReference type="Pfam" id="PF25780">
    <property type="entry name" value="TPR_IPO5"/>
    <property type="match status" value="1"/>
</dbReference>
<evidence type="ECO:0000256" key="3">
    <source>
        <dbReference type="ARBA" id="ARBA00022448"/>
    </source>
</evidence>
<feature type="domain" description="IPO4/5-like TPR repeats" evidence="8">
    <location>
        <begin position="106"/>
        <end position="203"/>
    </location>
</feature>
<dbReference type="STRING" id="1220162.K1VTY2"/>
<dbReference type="InterPro" id="IPR016024">
    <property type="entry name" value="ARM-type_fold"/>
</dbReference>
<sequence length="864" mass="96327">MSTEHLLGDISVILDALIGVDNAQRQEAEKKLDQLIKSNAGGVLLLLAQVGAQGVGGFQLDQRLLALILLRRVSFKYNPNPFDQLPETTRTRIETVLIAGLRDEMDPRLRKGLGVCVAEWIKASQRRNRPFTELQNLLLELAVSQHPFHRYTPFQLLDLVPNLLSSGTNDGTGPRVAELLLGGIQDPSVDVKVEALKATRAVLDYGLSTNEREAFGPGLVSNAFEPLIDVASNYPELFQPTLPTALPFLLTCISPSNTAEGSQFNFSRYHAQKQMDFEVWEGVANMAYEILNSLIVSNPIEATTWENGYLTFEIVNSLISRQIASFAHDDCTEWVEEQNLDDEDETYPAYSEEMLDRLAQILQDSLPLKAVVDQASILLKQDDWRAKYCSLTAIGTVAAGTAEYMKRDVRGILELISPAVMDQHARVRYGFLFAISQLCTHLEGVMQNEYSDAVLDVALRLLEDPVPRVREAAAALLIHFYDYNDAPVYENRLEQILTALMNAFIQPGPNYIKEQILSAIGSIATHSGPAFVPYYRKIMDMNLRILTAPPEKTAGELQKRLVGRTDPTAEAVGKEHSYKDTAALCEAFLTIQNSITTPDDSRRPYLGDAWLGLARTIGQDFAPFLQFVIPPLLHAASYVPPPPPEDDDDADAFYYHQSAEMVEKEESFNVLASYVHEMRAAFAPYLSDTMAITLNALDSTMSEGVRESAYFLIPGLLQVSKDAHAYVSNQSSLEQLFAILIQSIMHVDASSAGQIYQSIGDSIRVLNGPIPEVNLKQLIQTTHAWLEALLQKRQDRIRDYQGGKMNDFGWIEIEKFEEDMENQSLHIMDNCFGRIVKLDGLALGEIGQVVPLANKVKETLCYFN</sequence>
<gene>
    <name evidence="9" type="ORF">A1Q2_01685</name>
</gene>
<dbReference type="InterPro" id="IPR040122">
    <property type="entry name" value="Importin_beta"/>
</dbReference>
<keyword evidence="3" id="KW-0813">Transport</keyword>
<dbReference type="GO" id="GO:0006606">
    <property type="term" value="P:protein import into nucleus"/>
    <property type="evidence" value="ECO:0007669"/>
    <property type="project" value="InterPro"/>
</dbReference>
<dbReference type="EMBL" id="AMBO01000237">
    <property type="protein sequence ID" value="EKD04011.1"/>
    <property type="molecule type" value="Genomic_DNA"/>
</dbReference>
<evidence type="ECO:0000256" key="2">
    <source>
        <dbReference type="ARBA" id="ARBA00004496"/>
    </source>
</evidence>
<dbReference type="AlphaFoldDB" id="K1VTY2"/>
<dbReference type="GO" id="GO:0005634">
    <property type="term" value="C:nucleus"/>
    <property type="evidence" value="ECO:0007669"/>
    <property type="project" value="UniProtKB-SubCell"/>
</dbReference>
<evidence type="ECO:0000259" key="8">
    <source>
        <dbReference type="Pfam" id="PF25780"/>
    </source>
</evidence>
<comment type="caution">
    <text evidence="9">The sequence shown here is derived from an EMBL/GenBank/DDBJ whole genome shotgun (WGS) entry which is preliminary data.</text>
</comment>
<dbReference type="InterPro" id="IPR000357">
    <property type="entry name" value="HEAT"/>
</dbReference>
<dbReference type="Proteomes" id="UP000006757">
    <property type="component" value="Unassembled WGS sequence"/>
</dbReference>
<dbReference type="InParanoid" id="K1VTY2"/>
<dbReference type="Gene3D" id="1.25.10.10">
    <property type="entry name" value="Leucine-rich Repeat Variant"/>
    <property type="match status" value="1"/>
</dbReference>
<evidence type="ECO:0000313" key="9">
    <source>
        <dbReference type="EMBL" id="EKD04011.1"/>
    </source>
</evidence>
<accession>K1VTY2</accession>
<dbReference type="SUPFAM" id="SSF48371">
    <property type="entry name" value="ARM repeat"/>
    <property type="match status" value="1"/>
</dbReference>
<proteinExistence type="predicted"/>
<dbReference type="OMA" id="GRAMECG"/>
<name>K1VTY2_TRIAC</name>
<dbReference type="InterPro" id="IPR057672">
    <property type="entry name" value="TPR_IPO4/5"/>
</dbReference>
<dbReference type="FunCoup" id="K1VTY2">
    <property type="interactions" value="489"/>
</dbReference>
<keyword evidence="5" id="KW-0677">Repeat</keyword>
<dbReference type="OrthoDB" id="543373at2759"/>
<evidence type="ECO:0000256" key="7">
    <source>
        <dbReference type="ARBA" id="ARBA00023242"/>
    </source>
</evidence>
<evidence type="ECO:0000313" key="10">
    <source>
        <dbReference type="Proteomes" id="UP000006757"/>
    </source>
</evidence>
<keyword evidence="6" id="KW-0653">Protein transport</keyword>
<dbReference type="PANTHER" id="PTHR10527">
    <property type="entry name" value="IMPORTIN BETA"/>
    <property type="match status" value="1"/>
</dbReference>
<dbReference type="Pfam" id="PF02985">
    <property type="entry name" value="HEAT"/>
    <property type="match status" value="1"/>
</dbReference>
<evidence type="ECO:0000256" key="6">
    <source>
        <dbReference type="ARBA" id="ARBA00022927"/>
    </source>
</evidence>
<evidence type="ECO:0000256" key="4">
    <source>
        <dbReference type="ARBA" id="ARBA00022490"/>
    </source>
</evidence>
<keyword evidence="7" id="KW-0539">Nucleus</keyword>
<evidence type="ECO:0000256" key="1">
    <source>
        <dbReference type="ARBA" id="ARBA00004123"/>
    </source>
</evidence>
<protein>
    <recommendedName>
        <fullName evidence="8">IPO4/5-like TPR repeats domain-containing protein</fullName>
    </recommendedName>
</protein>
<organism evidence="9 10">
    <name type="scientific">Trichosporon asahii var. asahii (strain CBS 8904)</name>
    <name type="common">Yeast</name>
    <dbReference type="NCBI Taxonomy" id="1220162"/>
    <lineage>
        <taxon>Eukaryota</taxon>
        <taxon>Fungi</taxon>
        <taxon>Dikarya</taxon>
        <taxon>Basidiomycota</taxon>
        <taxon>Agaricomycotina</taxon>
        <taxon>Tremellomycetes</taxon>
        <taxon>Trichosporonales</taxon>
        <taxon>Trichosporonaceae</taxon>
        <taxon>Trichosporon</taxon>
    </lineage>
</organism>